<dbReference type="Proteomes" id="UP000823405">
    <property type="component" value="Unassembled WGS sequence"/>
</dbReference>
<dbReference type="AlphaFoldDB" id="A0A9P6R3U3"/>
<proteinExistence type="predicted"/>
<evidence type="ECO:0000313" key="1">
    <source>
        <dbReference type="EMBL" id="KAG0310737.1"/>
    </source>
</evidence>
<comment type="caution">
    <text evidence="1">The sequence shown here is derived from an EMBL/GenBank/DDBJ whole genome shotgun (WGS) entry which is preliminary data.</text>
</comment>
<gene>
    <name evidence="1" type="ORF">BGZ97_012375</name>
</gene>
<dbReference type="OrthoDB" id="2412372at2759"/>
<evidence type="ECO:0000313" key="2">
    <source>
        <dbReference type="Proteomes" id="UP000823405"/>
    </source>
</evidence>
<accession>A0A9P6R3U3</accession>
<sequence>MEYIRIDNVQTQLINPMVQKNNAWTSVFNVGTKKFRLTTSNIESDAPYEKSAADFIVREAVIIQNGVGLIPTRVRYYWDNGTYIIDIYQISGV</sequence>
<protein>
    <submittedName>
        <fullName evidence="1">Uncharacterized protein</fullName>
    </submittedName>
</protein>
<dbReference type="EMBL" id="JAAAIN010000800">
    <property type="protein sequence ID" value="KAG0310737.1"/>
    <property type="molecule type" value="Genomic_DNA"/>
</dbReference>
<organism evidence="1 2">
    <name type="scientific">Linnemannia gamsii</name>
    <dbReference type="NCBI Taxonomy" id="64522"/>
    <lineage>
        <taxon>Eukaryota</taxon>
        <taxon>Fungi</taxon>
        <taxon>Fungi incertae sedis</taxon>
        <taxon>Mucoromycota</taxon>
        <taxon>Mortierellomycotina</taxon>
        <taxon>Mortierellomycetes</taxon>
        <taxon>Mortierellales</taxon>
        <taxon>Mortierellaceae</taxon>
        <taxon>Linnemannia</taxon>
    </lineage>
</organism>
<reference evidence="1" key="1">
    <citation type="journal article" date="2020" name="Fungal Divers.">
        <title>Resolving the Mortierellaceae phylogeny through synthesis of multi-gene phylogenetics and phylogenomics.</title>
        <authorList>
            <person name="Vandepol N."/>
            <person name="Liber J."/>
            <person name="Desiro A."/>
            <person name="Na H."/>
            <person name="Kennedy M."/>
            <person name="Barry K."/>
            <person name="Grigoriev I.V."/>
            <person name="Miller A.N."/>
            <person name="O'Donnell K."/>
            <person name="Stajich J.E."/>
            <person name="Bonito G."/>
        </authorList>
    </citation>
    <scope>NUCLEOTIDE SEQUENCE</scope>
    <source>
        <strain evidence="1">NVP60</strain>
    </source>
</reference>
<keyword evidence="2" id="KW-1185">Reference proteome</keyword>
<name>A0A9P6R3U3_9FUNG</name>